<sequence length="96" mass="9368">MKISRIVATALATTTTLVTAGPAAYGLCQAGCAGLVGACYSAAGFTFGTVVAAATTPACGSASSNIVISCIAGLEGSRTFVGASSLVWLDMLGKED</sequence>
<dbReference type="GeneID" id="41982670"/>
<reference evidence="2 3" key="1">
    <citation type="submission" date="2018-05" db="EMBL/GenBank/DDBJ databases">
        <title>Genome sequencing and assembly of the regulated plant pathogen Lachnellula willkommii and related sister species for the development of diagnostic species identification markers.</title>
        <authorList>
            <person name="Giroux E."/>
            <person name="Bilodeau G."/>
        </authorList>
    </citation>
    <scope>NUCLEOTIDE SEQUENCE [LARGE SCALE GENOMIC DNA]</scope>
    <source>
        <strain evidence="2 3">CBS 185.66</strain>
    </source>
</reference>
<dbReference type="OrthoDB" id="10063670at2759"/>
<name>A0A8H8R6T4_9HELO</name>
<dbReference type="PANTHER" id="PTHR37475">
    <property type="entry name" value="ZYGOTE-SPECIFIC CLASS V COPY B GENE PROTEIN"/>
    <property type="match status" value="1"/>
</dbReference>
<proteinExistence type="predicted"/>
<feature type="chain" id="PRO_5034818159" evidence="1">
    <location>
        <begin position="21"/>
        <end position="96"/>
    </location>
</feature>
<dbReference type="PANTHER" id="PTHR37475:SF1">
    <property type="entry name" value="ZYGOTE-SPECIFIC PROTEIN"/>
    <property type="match status" value="1"/>
</dbReference>
<feature type="signal peptide" evidence="1">
    <location>
        <begin position="1"/>
        <end position="20"/>
    </location>
</feature>
<protein>
    <submittedName>
        <fullName evidence="2">Uncharacterized protein</fullName>
    </submittedName>
</protein>
<keyword evidence="3" id="KW-1185">Reference proteome</keyword>
<dbReference type="AlphaFoldDB" id="A0A8H8R6T4"/>
<organism evidence="2 3">
    <name type="scientific">Lachnellula hyalina</name>
    <dbReference type="NCBI Taxonomy" id="1316788"/>
    <lineage>
        <taxon>Eukaryota</taxon>
        <taxon>Fungi</taxon>
        <taxon>Dikarya</taxon>
        <taxon>Ascomycota</taxon>
        <taxon>Pezizomycotina</taxon>
        <taxon>Leotiomycetes</taxon>
        <taxon>Helotiales</taxon>
        <taxon>Lachnaceae</taxon>
        <taxon>Lachnellula</taxon>
    </lineage>
</organism>
<comment type="caution">
    <text evidence="2">The sequence shown here is derived from an EMBL/GenBank/DDBJ whole genome shotgun (WGS) entry which is preliminary data.</text>
</comment>
<accession>A0A8H8R6T4</accession>
<evidence type="ECO:0000313" key="2">
    <source>
        <dbReference type="EMBL" id="TVY29071.1"/>
    </source>
</evidence>
<evidence type="ECO:0000256" key="1">
    <source>
        <dbReference type="SAM" id="SignalP"/>
    </source>
</evidence>
<dbReference type="RefSeq" id="XP_031007859.1">
    <property type="nucleotide sequence ID" value="XM_031147448.1"/>
</dbReference>
<gene>
    <name evidence="2" type="ORF">LHYA1_G002472</name>
</gene>
<dbReference type="Proteomes" id="UP000431533">
    <property type="component" value="Unassembled WGS sequence"/>
</dbReference>
<evidence type="ECO:0000313" key="3">
    <source>
        <dbReference type="Proteomes" id="UP000431533"/>
    </source>
</evidence>
<keyword evidence="1" id="KW-0732">Signal</keyword>
<dbReference type="EMBL" id="QGMH01000022">
    <property type="protein sequence ID" value="TVY29071.1"/>
    <property type="molecule type" value="Genomic_DNA"/>
</dbReference>